<dbReference type="Gene3D" id="3.40.50.150">
    <property type="entry name" value="Vaccinia Virus protein VP39"/>
    <property type="match status" value="1"/>
</dbReference>
<accession>A0A9N7NIN2</accession>
<dbReference type="Proteomes" id="UP001153555">
    <property type="component" value="Unassembled WGS sequence"/>
</dbReference>
<keyword evidence="3" id="KW-1185">Reference proteome</keyword>
<name>A0A9N7NIN2_STRHE</name>
<feature type="domain" description="Methyltransferase type 12" evidence="1">
    <location>
        <begin position="163"/>
        <end position="266"/>
    </location>
</feature>
<evidence type="ECO:0000313" key="2">
    <source>
        <dbReference type="EMBL" id="CAA0832543.1"/>
    </source>
</evidence>
<gene>
    <name evidence="2" type="ORF">SHERM_27818</name>
</gene>
<dbReference type="GO" id="GO:0008168">
    <property type="term" value="F:methyltransferase activity"/>
    <property type="evidence" value="ECO:0007669"/>
    <property type="project" value="UniProtKB-KW"/>
</dbReference>
<keyword evidence="2" id="KW-0808">Transferase</keyword>
<evidence type="ECO:0000313" key="3">
    <source>
        <dbReference type="Proteomes" id="UP001153555"/>
    </source>
</evidence>
<protein>
    <submittedName>
        <fullName evidence="2">S-adenosyl-L-methionine-dependent methyltransferases superfamily protein</fullName>
    </submittedName>
</protein>
<organism evidence="2 3">
    <name type="scientific">Striga hermonthica</name>
    <name type="common">Purple witchweed</name>
    <name type="synonym">Buchnera hermonthica</name>
    <dbReference type="NCBI Taxonomy" id="68872"/>
    <lineage>
        <taxon>Eukaryota</taxon>
        <taxon>Viridiplantae</taxon>
        <taxon>Streptophyta</taxon>
        <taxon>Embryophyta</taxon>
        <taxon>Tracheophyta</taxon>
        <taxon>Spermatophyta</taxon>
        <taxon>Magnoliopsida</taxon>
        <taxon>eudicotyledons</taxon>
        <taxon>Gunneridae</taxon>
        <taxon>Pentapetalae</taxon>
        <taxon>asterids</taxon>
        <taxon>lamiids</taxon>
        <taxon>Lamiales</taxon>
        <taxon>Orobanchaceae</taxon>
        <taxon>Buchnereae</taxon>
        <taxon>Striga</taxon>
    </lineage>
</organism>
<sequence>MASLLSKGVAIFVSALVLTVSAAILVFLLSTCLTSSPCSCPPVSPNTATSKNPKTTAHISPSHVDIEWVKSQILANKLQMHRNIVRKGINPRTREQQLQDLQLFKGLSHYEGREANNHTLLPCPGNLLVEEHHSNYGEPWAVGRDIFEFLVGSANLNPNSTVLELGCGTLRVGLHFIRFLDPERYHCLELDDLSIMAALRYELPSQGLLHKRPLIVKGEDMDFGVLRSSLKYDMIYGTAASLHMPRTPVWTLLRRIAGCLRPEGLLFVSENMKFCTRLGGNLCNSKLKSLGLEYIGNKTQDCLLFNHYKKWFAFRMEM</sequence>
<dbReference type="SUPFAM" id="SSF53335">
    <property type="entry name" value="S-adenosyl-L-methionine-dependent methyltransferases"/>
    <property type="match status" value="1"/>
</dbReference>
<dbReference type="CDD" id="cd02440">
    <property type="entry name" value="AdoMet_MTases"/>
    <property type="match status" value="1"/>
</dbReference>
<dbReference type="PANTHER" id="PTHR37886:SF1">
    <property type="entry name" value="S-ADENOSYL-L-METHIONINE-DEPENDENT METHYLTRANSFERASES SUPERFAMILY PROTEIN"/>
    <property type="match status" value="1"/>
</dbReference>
<reference evidence="2" key="1">
    <citation type="submission" date="2019-12" db="EMBL/GenBank/DDBJ databases">
        <authorList>
            <person name="Scholes J."/>
        </authorList>
    </citation>
    <scope>NUCLEOTIDE SEQUENCE</scope>
</reference>
<dbReference type="InterPro" id="IPR013217">
    <property type="entry name" value="Methyltransf_12"/>
</dbReference>
<dbReference type="Pfam" id="PF08242">
    <property type="entry name" value="Methyltransf_12"/>
    <property type="match status" value="1"/>
</dbReference>
<evidence type="ECO:0000259" key="1">
    <source>
        <dbReference type="Pfam" id="PF08242"/>
    </source>
</evidence>
<comment type="caution">
    <text evidence="2">The sequence shown here is derived from an EMBL/GenBank/DDBJ whole genome shotgun (WGS) entry which is preliminary data.</text>
</comment>
<dbReference type="InterPro" id="IPR029063">
    <property type="entry name" value="SAM-dependent_MTases_sf"/>
</dbReference>
<dbReference type="PANTHER" id="PTHR37886">
    <property type="entry name" value="S-ADENOSYL-L-METHIONINE-DEPENDENT METHYLTRANSFERASES SUPERFAMILY PROTEIN"/>
    <property type="match status" value="1"/>
</dbReference>
<proteinExistence type="predicted"/>
<dbReference type="EMBL" id="CACSLK010027834">
    <property type="protein sequence ID" value="CAA0832543.1"/>
    <property type="molecule type" value="Genomic_DNA"/>
</dbReference>
<keyword evidence="2" id="KW-0489">Methyltransferase</keyword>
<dbReference type="OrthoDB" id="10017101at2759"/>
<dbReference type="AlphaFoldDB" id="A0A9N7NIN2"/>
<dbReference type="GO" id="GO:0032259">
    <property type="term" value="P:methylation"/>
    <property type="evidence" value="ECO:0007669"/>
    <property type="project" value="UniProtKB-KW"/>
</dbReference>